<dbReference type="SUPFAM" id="SSF140860">
    <property type="entry name" value="Pseudo ankyrin repeat-like"/>
    <property type="match status" value="1"/>
</dbReference>
<evidence type="ECO:0000313" key="3">
    <source>
        <dbReference type="Proteomes" id="UP001190700"/>
    </source>
</evidence>
<dbReference type="AlphaFoldDB" id="A0AAE0H4U1"/>
<dbReference type="Proteomes" id="UP001190700">
    <property type="component" value="Unassembled WGS sequence"/>
</dbReference>
<keyword evidence="3" id="KW-1185">Reference proteome</keyword>
<gene>
    <name evidence="2" type="ORF">CYMTET_2503</name>
    <name evidence="1" type="ORF">CYMTET_37354</name>
</gene>
<reference evidence="2" key="2">
    <citation type="submission" date="2023-06" db="EMBL/GenBank/DDBJ databases">
        <title>Long-read-based genome assembly of the green algal bacterivore Cymbomonas tetramitiformis.</title>
        <authorList>
            <person name="Gyaltshen Y."/>
            <person name="Rozenberg A."/>
            <person name="Paasch A."/>
            <person name="Burns J.A."/>
            <person name="Warring S."/>
            <person name="Larson R."/>
            <person name="Maurer-Alcala X."/>
            <person name="Dacks J."/>
            <person name="Kim E."/>
        </authorList>
    </citation>
    <scope>NUCLEOTIDE SEQUENCE</scope>
    <source>
        <strain evidence="2">PLY_AMNH</strain>
    </source>
</reference>
<evidence type="ECO:0000313" key="1">
    <source>
        <dbReference type="EMBL" id="KAK3253355.1"/>
    </source>
</evidence>
<sequence length="214" mass="25022">MNFDELWWFVHTFDLRLTEIELTLLKMTCRAARVTLKAHRTLRPSELVSSLNMVRWTITSASPRYAIEIKEFWQDEILRLDRPDLLPVLEVLETPLDRQLLPHLAAKQSRLKCLTYFNERGCCDKFTCVQASEAGSVECLRYLLENGCPHDFEEITYQAYRNNHLECLQLALEKGCPLSEDVCRNLQVFAADERDGYNACQTYVLTNYAHRINR</sequence>
<evidence type="ECO:0008006" key="4">
    <source>
        <dbReference type="Google" id="ProtNLM"/>
    </source>
</evidence>
<evidence type="ECO:0000313" key="2">
    <source>
        <dbReference type="EMBL" id="KAK3290035.1"/>
    </source>
</evidence>
<protein>
    <recommendedName>
        <fullName evidence="4">Ankyrin repeat protein</fullName>
    </recommendedName>
</protein>
<dbReference type="Gene3D" id="1.25.40.20">
    <property type="entry name" value="Ankyrin repeat-containing domain"/>
    <property type="match status" value="1"/>
</dbReference>
<organism evidence="2 3">
    <name type="scientific">Cymbomonas tetramitiformis</name>
    <dbReference type="NCBI Taxonomy" id="36881"/>
    <lineage>
        <taxon>Eukaryota</taxon>
        <taxon>Viridiplantae</taxon>
        <taxon>Chlorophyta</taxon>
        <taxon>Pyramimonadophyceae</taxon>
        <taxon>Pyramimonadales</taxon>
        <taxon>Pyramimonadaceae</taxon>
        <taxon>Cymbomonas</taxon>
    </lineage>
</organism>
<accession>A0AAE0H4U1</accession>
<dbReference type="EMBL" id="LGRX02024847">
    <property type="protein sequence ID" value="KAK3253355.1"/>
    <property type="molecule type" value="Genomic_DNA"/>
</dbReference>
<reference evidence="2 3" key="1">
    <citation type="journal article" date="2015" name="Genome Biol. Evol.">
        <title>Comparative Genomics of a Bacterivorous Green Alga Reveals Evolutionary Causalities and Consequences of Phago-Mixotrophic Mode of Nutrition.</title>
        <authorList>
            <person name="Burns J.A."/>
            <person name="Paasch A."/>
            <person name="Narechania A."/>
            <person name="Kim E."/>
        </authorList>
    </citation>
    <scope>NUCLEOTIDE SEQUENCE [LARGE SCALE GENOMIC DNA]</scope>
    <source>
        <strain evidence="2">PLY_AMNH</strain>
    </source>
</reference>
<name>A0AAE0H4U1_9CHLO</name>
<comment type="caution">
    <text evidence="2">The sequence shown here is derived from an EMBL/GenBank/DDBJ whole genome shotgun (WGS) entry which is preliminary data.</text>
</comment>
<dbReference type="EMBL" id="LGRX02000005">
    <property type="protein sequence ID" value="KAK3290035.1"/>
    <property type="molecule type" value="Genomic_DNA"/>
</dbReference>
<proteinExistence type="predicted"/>
<dbReference type="InterPro" id="IPR036770">
    <property type="entry name" value="Ankyrin_rpt-contain_sf"/>
</dbReference>